<keyword evidence="6" id="KW-1185">Reference proteome</keyword>
<dbReference type="InterPro" id="IPR036869">
    <property type="entry name" value="J_dom_sf"/>
</dbReference>
<evidence type="ECO:0000259" key="4">
    <source>
        <dbReference type="PROSITE" id="PS50110"/>
    </source>
</evidence>
<protein>
    <recommendedName>
        <fullName evidence="4">Response regulatory domain-containing protein</fullName>
    </recommendedName>
</protein>
<dbReference type="Gene3D" id="3.40.50.2300">
    <property type="match status" value="1"/>
</dbReference>
<dbReference type="KEGG" id="dmp:FAK_15450"/>
<dbReference type="SMART" id="SM00448">
    <property type="entry name" value="REC"/>
    <property type="match status" value="1"/>
</dbReference>
<dbReference type="GO" id="GO:0000160">
    <property type="term" value="P:phosphorelay signal transduction system"/>
    <property type="evidence" value="ECO:0007669"/>
    <property type="project" value="InterPro"/>
</dbReference>
<dbReference type="AlphaFoldDB" id="A0AAU9EIP7"/>
<proteinExistence type="predicted"/>
<dbReference type="InterPro" id="IPR050595">
    <property type="entry name" value="Bact_response_regulator"/>
</dbReference>
<feature type="coiled-coil region" evidence="3">
    <location>
        <begin position="49"/>
        <end position="76"/>
    </location>
</feature>
<accession>A0AAU9EIP7</accession>
<evidence type="ECO:0000313" key="5">
    <source>
        <dbReference type="EMBL" id="BEQ14479.1"/>
    </source>
</evidence>
<evidence type="ECO:0000313" key="6">
    <source>
        <dbReference type="Proteomes" id="UP001366166"/>
    </source>
</evidence>
<keyword evidence="3" id="KW-0175">Coiled coil</keyword>
<dbReference type="EMBL" id="AP028679">
    <property type="protein sequence ID" value="BEQ14479.1"/>
    <property type="molecule type" value="Genomic_DNA"/>
</dbReference>
<dbReference type="Pfam" id="PF00072">
    <property type="entry name" value="Response_reg"/>
    <property type="match status" value="1"/>
</dbReference>
<dbReference type="PANTHER" id="PTHR44591">
    <property type="entry name" value="STRESS RESPONSE REGULATOR PROTEIN 1"/>
    <property type="match status" value="1"/>
</dbReference>
<evidence type="ECO:0000256" key="1">
    <source>
        <dbReference type="ARBA" id="ARBA00022553"/>
    </source>
</evidence>
<dbReference type="PROSITE" id="PS50110">
    <property type="entry name" value="RESPONSE_REGULATORY"/>
    <property type="match status" value="1"/>
</dbReference>
<evidence type="ECO:0000256" key="2">
    <source>
        <dbReference type="PROSITE-ProRule" id="PRU00169"/>
    </source>
</evidence>
<dbReference type="SUPFAM" id="SSF46565">
    <property type="entry name" value="Chaperone J-domain"/>
    <property type="match status" value="1"/>
</dbReference>
<gene>
    <name evidence="5" type="ORF">FAK_15450</name>
</gene>
<keyword evidence="1 2" id="KW-0597">Phosphoprotein</keyword>
<dbReference type="InterPro" id="IPR001623">
    <property type="entry name" value="DnaJ_domain"/>
</dbReference>
<dbReference type="InterPro" id="IPR011006">
    <property type="entry name" value="CheY-like_superfamily"/>
</dbReference>
<feature type="modified residue" description="4-aspartylphosphate" evidence="2">
    <location>
        <position position="143"/>
    </location>
</feature>
<reference evidence="6" key="1">
    <citation type="journal article" date="2023" name="Arch. Microbiol.">
        <title>Desulfoferula mesophilus gen. nov. sp. nov., a mesophilic sulfate-reducing bacterium isolated from a brackish lake sediment.</title>
        <authorList>
            <person name="Watanabe T."/>
            <person name="Yabe T."/>
            <person name="Tsuji J.M."/>
            <person name="Fukui M."/>
        </authorList>
    </citation>
    <scope>NUCLEOTIDE SEQUENCE [LARGE SCALE GENOMIC DNA]</scope>
    <source>
        <strain evidence="6">12FAK</strain>
    </source>
</reference>
<dbReference type="InterPro" id="IPR001789">
    <property type="entry name" value="Sig_transdc_resp-reg_receiver"/>
</dbReference>
<dbReference type="RefSeq" id="WP_338606184.1">
    <property type="nucleotide sequence ID" value="NZ_AP028679.1"/>
</dbReference>
<organism evidence="5 6">
    <name type="scientific">Desulfoferula mesophila</name>
    <dbReference type="NCBI Taxonomy" id="3058419"/>
    <lineage>
        <taxon>Bacteria</taxon>
        <taxon>Pseudomonadati</taxon>
        <taxon>Thermodesulfobacteriota</taxon>
        <taxon>Desulfarculia</taxon>
        <taxon>Desulfarculales</taxon>
        <taxon>Desulfarculaceae</taxon>
        <taxon>Desulfoferula</taxon>
    </lineage>
</organism>
<feature type="domain" description="Response regulatory" evidence="4">
    <location>
        <begin position="94"/>
        <end position="212"/>
    </location>
</feature>
<dbReference type="Proteomes" id="UP001366166">
    <property type="component" value="Chromosome"/>
</dbReference>
<evidence type="ECO:0000256" key="3">
    <source>
        <dbReference type="SAM" id="Coils"/>
    </source>
</evidence>
<sequence>MSQLEQDLRYLGVLEKARQITAELGPEAAIRYIRHAYRLLSKVYHPDLHQENRRAAEEGQRRLNALKQRLDATSDEELGSFLQTSARSRAGRPRVLIVEDEICLADNLGDLLIMEGHQVATAPDGLAGLRLHMSFRPELVISDILMPIMDGVEMVRALRQRDPEIKVIFISGFFGTHSIQNSLMQELVRFGYPRLAKPFRPSQLLELVRRELGG</sequence>
<dbReference type="PANTHER" id="PTHR44591:SF3">
    <property type="entry name" value="RESPONSE REGULATORY DOMAIN-CONTAINING PROTEIN"/>
    <property type="match status" value="1"/>
</dbReference>
<dbReference type="SUPFAM" id="SSF52172">
    <property type="entry name" value="CheY-like"/>
    <property type="match status" value="1"/>
</dbReference>
<name>A0AAU9EIP7_9BACT</name>
<dbReference type="CDD" id="cd06257">
    <property type="entry name" value="DnaJ"/>
    <property type="match status" value="1"/>
</dbReference>